<evidence type="ECO:0008006" key="3">
    <source>
        <dbReference type="Google" id="ProtNLM"/>
    </source>
</evidence>
<dbReference type="EMBL" id="BMRB01000001">
    <property type="protein sequence ID" value="GGS14950.1"/>
    <property type="molecule type" value="Genomic_DNA"/>
</dbReference>
<dbReference type="Gene3D" id="3.90.550.10">
    <property type="entry name" value="Spore Coat Polysaccharide Biosynthesis Protein SpsA, Chain A"/>
    <property type="match status" value="1"/>
</dbReference>
<sequence length="220" mass="22362">MTVLLVIAEAPVAGLVKTGLIPPASPAEAADLAAAGLLDTLAAVRATPGVQPVVALAGDVRAAERGEQVAEALSGCVVIGQRGRGRADCLANAYADVAVRYPGEAVVQIGMDTPQVTPPLLAAAASGLDSVDAVLGLALDGGWWALALRDPRSAGVLRTIPVSRADTGIRIRHALIEAGHRVGSLPRLSDVDTLADVDLVAEAAPGTRFAEAALLLRARR</sequence>
<dbReference type="PANTHER" id="PTHR36529:SF1">
    <property type="entry name" value="GLYCOSYLTRANSFERASE"/>
    <property type="match status" value="1"/>
</dbReference>
<dbReference type="RefSeq" id="WP_189208517.1">
    <property type="nucleotide sequence ID" value="NZ_BMRB01000001.1"/>
</dbReference>
<organism evidence="1 2">
    <name type="scientific">Actinokineospora fastidiosa</name>
    <dbReference type="NCBI Taxonomy" id="1816"/>
    <lineage>
        <taxon>Bacteria</taxon>
        <taxon>Bacillati</taxon>
        <taxon>Actinomycetota</taxon>
        <taxon>Actinomycetes</taxon>
        <taxon>Pseudonocardiales</taxon>
        <taxon>Pseudonocardiaceae</taxon>
        <taxon>Actinokineospora</taxon>
    </lineage>
</organism>
<comment type="caution">
    <text evidence="1">The sequence shown here is derived from an EMBL/GenBank/DDBJ whole genome shotgun (WGS) entry which is preliminary data.</text>
</comment>
<evidence type="ECO:0000313" key="2">
    <source>
        <dbReference type="Proteomes" id="UP000660680"/>
    </source>
</evidence>
<protein>
    <recommendedName>
        <fullName evidence="3">Glycosyltransferase</fullName>
    </recommendedName>
</protein>
<name>A0A918G386_9PSEU</name>
<reference evidence="1" key="1">
    <citation type="journal article" date="2014" name="Int. J. Syst. Evol. Microbiol.">
        <title>Complete genome sequence of Corynebacterium casei LMG S-19264T (=DSM 44701T), isolated from a smear-ripened cheese.</title>
        <authorList>
            <consortium name="US DOE Joint Genome Institute (JGI-PGF)"/>
            <person name="Walter F."/>
            <person name="Albersmeier A."/>
            <person name="Kalinowski J."/>
            <person name="Ruckert C."/>
        </authorList>
    </citation>
    <scope>NUCLEOTIDE SEQUENCE</scope>
    <source>
        <strain evidence="1">JCM 3276</strain>
    </source>
</reference>
<accession>A0A918G386</accession>
<dbReference type="SUPFAM" id="SSF53448">
    <property type="entry name" value="Nucleotide-diphospho-sugar transferases"/>
    <property type="match status" value="1"/>
</dbReference>
<dbReference type="Proteomes" id="UP000660680">
    <property type="component" value="Unassembled WGS sequence"/>
</dbReference>
<reference evidence="1" key="2">
    <citation type="submission" date="2020-09" db="EMBL/GenBank/DDBJ databases">
        <authorList>
            <person name="Sun Q."/>
            <person name="Ohkuma M."/>
        </authorList>
    </citation>
    <scope>NUCLEOTIDE SEQUENCE</scope>
    <source>
        <strain evidence="1">JCM 3276</strain>
    </source>
</reference>
<dbReference type="PANTHER" id="PTHR36529">
    <property type="entry name" value="SLL1095 PROTEIN"/>
    <property type="match status" value="1"/>
</dbReference>
<dbReference type="InterPro" id="IPR029044">
    <property type="entry name" value="Nucleotide-diphossugar_trans"/>
</dbReference>
<evidence type="ECO:0000313" key="1">
    <source>
        <dbReference type="EMBL" id="GGS14950.1"/>
    </source>
</evidence>
<gene>
    <name evidence="1" type="ORF">GCM10010171_03590</name>
</gene>
<dbReference type="Pfam" id="PF09837">
    <property type="entry name" value="DUF2064"/>
    <property type="match status" value="1"/>
</dbReference>
<keyword evidence="2" id="KW-1185">Reference proteome</keyword>
<dbReference type="AlphaFoldDB" id="A0A918G386"/>
<proteinExistence type="predicted"/>
<dbReference type="InterPro" id="IPR018641">
    <property type="entry name" value="Trfase_1_rSAM/seldom-assoc"/>
</dbReference>